<dbReference type="WBParaSite" id="DME_0000764701-mRNA-1">
    <property type="protein sequence ID" value="DME_0000764701-mRNA-1"/>
    <property type="gene ID" value="DME_0000764701"/>
</dbReference>
<evidence type="ECO:0000256" key="1">
    <source>
        <dbReference type="SAM" id="SignalP"/>
    </source>
</evidence>
<dbReference type="PANTHER" id="PTHR16276:SF1">
    <property type="entry name" value="SMALL RIBOSOMAL SUBUNIT PROTEIN MS39"/>
    <property type="match status" value="1"/>
</dbReference>
<gene>
    <name evidence="2" type="ORF">DME_LOCUS1914</name>
</gene>
<evidence type="ECO:0000313" key="5">
    <source>
        <dbReference type="WBParaSite" id="DME_0000764701-mRNA-1"/>
    </source>
</evidence>
<keyword evidence="4" id="KW-1185">Reference proteome</keyword>
<evidence type="ECO:0000313" key="4">
    <source>
        <dbReference type="Proteomes" id="UP000274756"/>
    </source>
</evidence>
<evidence type="ECO:0000313" key="2">
    <source>
        <dbReference type="EMBL" id="VDN51941.1"/>
    </source>
</evidence>
<reference evidence="2 4" key="2">
    <citation type="submission" date="2018-11" db="EMBL/GenBank/DDBJ databases">
        <authorList>
            <consortium name="Pathogen Informatics"/>
        </authorList>
    </citation>
    <scope>NUCLEOTIDE SEQUENCE [LARGE SCALE GENOMIC DNA]</scope>
</reference>
<reference evidence="5" key="1">
    <citation type="submission" date="2017-02" db="UniProtKB">
        <authorList>
            <consortium name="WormBaseParasite"/>
        </authorList>
    </citation>
    <scope>IDENTIFICATION</scope>
</reference>
<evidence type="ECO:0000313" key="3">
    <source>
        <dbReference type="Proteomes" id="UP000038040"/>
    </source>
</evidence>
<dbReference type="OrthoDB" id="185373at2759"/>
<accession>A0A0N4UJ34</accession>
<dbReference type="Proteomes" id="UP000038040">
    <property type="component" value="Unplaced"/>
</dbReference>
<dbReference type="GO" id="GO:0019843">
    <property type="term" value="F:rRNA binding"/>
    <property type="evidence" value="ECO:0007669"/>
    <property type="project" value="InterPro"/>
</dbReference>
<dbReference type="InterPro" id="IPR037387">
    <property type="entry name" value="PTCD3"/>
</dbReference>
<dbReference type="Proteomes" id="UP000274756">
    <property type="component" value="Unassembled WGS sequence"/>
</dbReference>
<feature type="chain" id="PRO_5041161650" evidence="1">
    <location>
        <begin position="18"/>
        <end position="330"/>
    </location>
</feature>
<dbReference type="GO" id="GO:0005739">
    <property type="term" value="C:mitochondrion"/>
    <property type="evidence" value="ECO:0007669"/>
    <property type="project" value="InterPro"/>
</dbReference>
<keyword evidence="1" id="KW-0732">Signal</keyword>
<dbReference type="PANTHER" id="PTHR16276">
    <property type="entry name" value="PENTATRICOPEPTIDE REPEAT DOMAIN-CONTAINING PROTEIN 3"/>
    <property type="match status" value="1"/>
</dbReference>
<feature type="signal peptide" evidence="1">
    <location>
        <begin position="1"/>
        <end position="17"/>
    </location>
</feature>
<dbReference type="AlphaFoldDB" id="A0A0N4UJ34"/>
<proteinExistence type="predicted"/>
<protein>
    <submittedName>
        <fullName evidence="5">Fanconi anemia group I protein</fullName>
    </submittedName>
</protein>
<name>A0A0N4UJ34_DRAME</name>
<organism evidence="3 5">
    <name type="scientific">Dracunculus medinensis</name>
    <name type="common">Guinea worm</name>
    <dbReference type="NCBI Taxonomy" id="318479"/>
    <lineage>
        <taxon>Eukaryota</taxon>
        <taxon>Metazoa</taxon>
        <taxon>Ecdysozoa</taxon>
        <taxon>Nematoda</taxon>
        <taxon>Chromadorea</taxon>
        <taxon>Rhabditida</taxon>
        <taxon>Spirurina</taxon>
        <taxon>Dracunculoidea</taxon>
        <taxon>Dracunculidae</taxon>
        <taxon>Dracunculus</taxon>
    </lineage>
</organism>
<dbReference type="EMBL" id="UYYG01000037">
    <property type="protein sequence ID" value="VDN51941.1"/>
    <property type="molecule type" value="Genomic_DNA"/>
</dbReference>
<dbReference type="GO" id="GO:0043024">
    <property type="term" value="F:ribosomal small subunit binding"/>
    <property type="evidence" value="ECO:0007669"/>
    <property type="project" value="InterPro"/>
</dbReference>
<dbReference type="GO" id="GO:0032543">
    <property type="term" value="P:mitochondrial translation"/>
    <property type="evidence" value="ECO:0007669"/>
    <property type="project" value="InterPro"/>
</dbReference>
<dbReference type="STRING" id="318479.A0A0N4UJ34"/>
<sequence length="330" mass="38270">MKLALSILVQILAELESRTSIEPIEPNEQTFFIDAMDIAAAANNLNIAERIEALYCSKVNKTHLASFVDEHKFYLRFLVLSMNNLSIEQLEKRYISLVPRIVGTTDFLFIEMLDLLLVEIFVKIPQNFSLHKNFYQVISQKKSNWSLTRRVIEDALASRMLTHFPIVARILKVLLSVDRNILSPDHFKEYTAIIEKIVKARLDYSQHPIKFKRLKFMPSEIINFTLLLIKAGQDEKGWDLLNLLVDSDVKDDDSCINKDIPGYITISTLRPLLKEILCRGDWFHACHCLQIMAEYIPQEPLEPHVEEVIQKCKLTSLQEKILRNFIKSQL</sequence>